<keyword evidence="8 10" id="KW-0460">Magnesium</keyword>
<evidence type="ECO:0000256" key="6">
    <source>
        <dbReference type="ARBA" id="ARBA00022741"/>
    </source>
</evidence>
<reference evidence="14 16" key="1">
    <citation type="journal article" date="2014" name="BMC Genomics">
        <title>The genome of the intracellular bacterium of the coastal bivalve, Solemya velum: a blueprint for thriving in and out of symbiosis.</title>
        <authorList>
            <person name="Dmytrenko O."/>
            <person name="Russell S.L."/>
            <person name="Loo W.T."/>
            <person name="Fontanez K.M."/>
            <person name="Liao L."/>
            <person name="Roeselers G."/>
            <person name="Sharma R."/>
            <person name="Stewart F.J."/>
            <person name="Newton I.L."/>
            <person name="Woyke T."/>
            <person name="Wu D."/>
            <person name="Lang J.M."/>
            <person name="Eisen J.A."/>
            <person name="Cavanaugh C.M."/>
        </authorList>
    </citation>
    <scope>NUCLEOTIDE SEQUENCE [LARGE SCALE GENOMIC DNA]</scope>
    <source>
        <strain evidence="14 16">WH</strain>
    </source>
</reference>
<accession>A0A0B0HBX1</accession>
<dbReference type="CDD" id="cd02019">
    <property type="entry name" value="NK"/>
    <property type="match status" value="1"/>
</dbReference>
<comment type="similarity">
    <text evidence="3 10 13">Belongs to the IPP transferase family.</text>
</comment>
<dbReference type="HAMAP" id="MF_00185">
    <property type="entry name" value="IPP_trans"/>
    <property type="match status" value="1"/>
</dbReference>
<dbReference type="PANTHER" id="PTHR11088">
    <property type="entry name" value="TRNA DIMETHYLALLYLTRANSFERASE"/>
    <property type="match status" value="1"/>
</dbReference>
<dbReference type="Proteomes" id="UP000030856">
    <property type="component" value="Unassembled WGS sequence"/>
</dbReference>
<evidence type="ECO:0000256" key="1">
    <source>
        <dbReference type="ARBA" id="ARBA00001946"/>
    </source>
</evidence>
<dbReference type="SUPFAM" id="SSF52540">
    <property type="entry name" value="P-loop containing nucleoside triphosphate hydrolases"/>
    <property type="match status" value="2"/>
</dbReference>
<evidence type="ECO:0000256" key="4">
    <source>
        <dbReference type="ARBA" id="ARBA00022679"/>
    </source>
</evidence>
<dbReference type="GO" id="GO:0006400">
    <property type="term" value="P:tRNA modification"/>
    <property type="evidence" value="ECO:0007669"/>
    <property type="project" value="TreeGrafter"/>
</dbReference>
<evidence type="ECO:0000256" key="2">
    <source>
        <dbReference type="ARBA" id="ARBA00003213"/>
    </source>
</evidence>
<evidence type="ECO:0000256" key="10">
    <source>
        <dbReference type="HAMAP-Rule" id="MF_00185"/>
    </source>
</evidence>
<dbReference type="EMBL" id="MPNX01000002">
    <property type="protein sequence ID" value="OOY35892.1"/>
    <property type="molecule type" value="Genomic_DNA"/>
</dbReference>
<evidence type="ECO:0000256" key="5">
    <source>
        <dbReference type="ARBA" id="ARBA00022694"/>
    </source>
</evidence>
<evidence type="ECO:0000256" key="8">
    <source>
        <dbReference type="ARBA" id="ARBA00022842"/>
    </source>
</evidence>
<feature type="binding site" evidence="10">
    <location>
        <begin position="13"/>
        <end position="20"/>
    </location>
    <ligand>
        <name>ATP</name>
        <dbReference type="ChEBI" id="CHEBI:30616"/>
    </ligand>
</feature>
<dbReference type="InterPro" id="IPR027417">
    <property type="entry name" value="P-loop_NTPase"/>
</dbReference>
<proteinExistence type="inferred from homology"/>
<evidence type="ECO:0000256" key="9">
    <source>
        <dbReference type="ARBA" id="ARBA00049563"/>
    </source>
</evidence>
<organism evidence="14 16">
    <name type="scientific">Solemya velum gill symbiont</name>
    <dbReference type="NCBI Taxonomy" id="2340"/>
    <lineage>
        <taxon>Bacteria</taxon>
        <taxon>Pseudomonadati</taxon>
        <taxon>Pseudomonadota</taxon>
        <taxon>Gammaproteobacteria</taxon>
        <taxon>sulfur-oxidizing symbionts</taxon>
    </lineage>
</organism>
<evidence type="ECO:0000256" key="13">
    <source>
        <dbReference type="RuleBase" id="RU003785"/>
    </source>
</evidence>
<gene>
    <name evidence="10 14" type="primary">miaA</name>
    <name evidence="15" type="ORF">BOV88_02280</name>
    <name evidence="14" type="ORF">JV46_15180</name>
</gene>
<dbReference type="EMBL" id="JRAA01000001">
    <property type="protein sequence ID" value="KHF26172.1"/>
    <property type="molecule type" value="Genomic_DNA"/>
</dbReference>
<dbReference type="GO" id="GO:0005524">
    <property type="term" value="F:ATP binding"/>
    <property type="evidence" value="ECO:0007669"/>
    <property type="project" value="UniProtKB-UniRule"/>
</dbReference>
<keyword evidence="16" id="KW-1185">Reference proteome</keyword>
<name>A0A0B0HBX1_SOVGS</name>
<comment type="caution">
    <text evidence="10">Lacks conserved residue(s) required for the propagation of feature annotation.</text>
</comment>
<feature type="region of interest" description="Interaction with substrate tRNA" evidence="10">
    <location>
        <begin position="38"/>
        <end position="41"/>
    </location>
</feature>
<dbReference type="OrthoDB" id="9776390at2"/>
<dbReference type="AlphaFoldDB" id="A0A0B0HBX1"/>
<dbReference type="Pfam" id="PF01715">
    <property type="entry name" value="IPPT"/>
    <property type="match status" value="1"/>
</dbReference>
<dbReference type="EC" id="2.5.1.75" evidence="10"/>
<dbReference type="InterPro" id="IPR039657">
    <property type="entry name" value="Dimethylallyltransferase"/>
</dbReference>
<dbReference type="FunFam" id="1.10.20.140:FF:000001">
    <property type="entry name" value="tRNA dimethylallyltransferase"/>
    <property type="match status" value="1"/>
</dbReference>
<comment type="subunit">
    <text evidence="10">Monomer.</text>
</comment>
<protein>
    <recommendedName>
        <fullName evidence="10">tRNA dimethylallyltransferase</fullName>
        <ecNumber evidence="10">2.5.1.75</ecNumber>
    </recommendedName>
    <alternativeName>
        <fullName evidence="10">Dimethylallyl diphosphate:tRNA dimethylallyltransferase</fullName>
        <shortName evidence="10">DMAPP:tRNA dimethylallyltransferase</shortName>
        <shortName evidence="10">DMATase</shortName>
    </alternativeName>
    <alternativeName>
        <fullName evidence="10">Isopentenyl-diphosphate:tRNA isopentenyltransferase</fullName>
        <shortName evidence="10">IPP transferase</shortName>
        <shortName evidence="10">IPPT</shortName>
        <shortName evidence="10">IPTase</shortName>
    </alternativeName>
</protein>
<dbReference type="Gene3D" id="1.10.20.140">
    <property type="match status" value="1"/>
</dbReference>
<evidence type="ECO:0000256" key="11">
    <source>
        <dbReference type="RuleBase" id="RU003783"/>
    </source>
</evidence>
<evidence type="ECO:0000256" key="12">
    <source>
        <dbReference type="RuleBase" id="RU003784"/>
    </source>
</evidence>
<dbReference type="Proteomes" id="UP000190962">
    <property type="component" value="Unassembled WGS sequence"/>
</dbReference>
<dbReference type="RefSeq" id="WP_052132007.1">
    <property type="nucleotide sequence ID" value="NZ_JRAA01000001.1"/>
</dbReference>
<comment type="caution">
    <text evidence="14">The sequence shown here is derived from an EMBL/GenBank/DDBJ whole genome shotgun (WGS) entry which is preliminary data.</text>
</comment>
<dbReference type="eggNOG" id="COG0324">
    <property type="taxonomic scope" value="Bacteria"/>
</dbReference>
<dbReference type="GO" id="GO:0052381">
    <property type="term" value="F:tRNA dimethylallyltransferase activity"/>
    <property type="evidence" value="ECO:0007669"/>
    <property type="project" value="UniProtKB-UniRule"/>
</dbReference>
<feature type="site" description="Interaction with substrate tRNA" evidence="10">
    <location>
        <position position="126"/>
    </location>
</feature>
<dbReference type="NCBIfam" id="TIGR00174">
    <property type="entry name" value="miaA"/>
    <property type="match status" value="1"/>
</dbReference>
<feature type="site" description="Interaction with substrate tRNA" evidence="10">
    <location>
        <position position="104"/>
    </location>
</feature>
<reference evidence="15 17" key="2">
    <citation type="submission" date="2016-11" db="EMBL/GenBank/DDBJ databases">
        <title>Mixed transmission modes and dynamic genome evolution in an obligate animal-bacterial symbiosis.</title>
        <authorList>
            <person name="Russell S.L."/>
            <person name="Corbett-Detig R.B."/>
            <person name="Cavanaugh C.M."/>
        </authorList>
    </citation>
    <scope>NUCLEOTIDE SEQUENCE [LARGE SCALE GENOMIC DNA]</scope>
    <source>
        <strain evidence="15">MA-KB16</strain>
    </source>
</reference>
<dbReference type="Gene3D" id="3.40.50.300">
    <property type="entry name" value="P-loop containing nucleotide triphosphate hydrolases"/>
    <property type="match status" value="1"/>
</dbReference>
<keyword evidence="6 10" id="KW-0547">Nucleotide-binding</keyword>
<comment type="catalytic activity">
    <reaction evidence="9 10 11">
        <text>adenosine(37) in tRNA + dimethylallyl diphosphate = N(6)-dimethylallyladenosine(37) in tRNA + diphosphate</text>
        <dbReference type="Rhea" id="RHEA:26482"/>
        <dbReference type="Rhea" id="RHEA-COMP:10162"/>
        <dbReference type="Rhea" id="RHEA-COMP:10375"/>
        <dbReference type="ChEBI" id="CHEBI:33019"/>
        <dbReference type="ChEBI" id="CHEBI:57623"/>
        <dbReference type="ChEBI" id="CHEBI:74411"/>
        <dbReference type="ChEBI" id="CHEBI:74415"/>
        <dbReference type="EC" id="2.5.1.75"/>
    </reaction>
</comment>
<evidence type="ECO:0000313" key="15">
    <source>
        <dbReference type="EMBL" id="OOY35892.1"/>
    </source>
</evidence>
<evidence type="ECO:0000313" key="17">
    <source>
        <dbReference type="Proteomes" id="UP000190962"/>
    </source>
</evidence>
<dbReference type="STRING" id="2340.JV46_15180"/>
<evidence type="ECO:0000313" key="16">
    <source>
        <dbReference type="Proteomes" id="UP000030856"/>
    </source>
</evidence>
<evidence type="ECO:0000256" key="3">
    <source>
        <dbReference type="ARBA" id="ARBA00005842"/>
    </source>
</evidence>
<dbReference type="PATRIC" id="fig|2340.3.peg.682"/>
<sequence length="307" mass="35282">MKQQLPPAIFIMGPTGSGKTALAMELVESLPCDIISVDSALVYRDMNIGTAKPTPDELHLAPHRLIDICDPDEAYSAARFREDALCEMQQITEAGRIPLLVGGTMLYFRALQHGLSPLPEADESVRTQLLEEAQQDGWEAMHRQLQQVDPAAAQRIHPNDPQRIQRALEVYRITGKPMTEVQQQKQELLPYRVLKLVWAPFGREELRERVAVRFRQMLEQGFEDEVRSLLEKYDLAPDLPSMRSVGYRQMLQYIRGEISHDEMVETAITATRQLAKRQMTWLRKEEDAIWLKQRSELGEHLHHFGVH</sequence>
<dbReference type="PANTHER" id="PTHR11088:SF60">
    <property type="entry name" value="TRNA DIMETHYLALLYLTRANSFERASE"/>
    <property type="match status" value="1"/>
</dbReference>
<keyword evidence="4 10" id="KW-0808">Transferase</keyword>
<feature type="binding site" evidence="10">
    <location>
        <begin position="15"/>
        <end position="20"/>
    </location>
    <ligand>
        <name>substrate</name>
    </ligand>
</feature>
<evidence type="ECO:0000313" key="14">
    <source>
        <dbReference type="EMBL" id="KHF26172.1"/>
    </source>
</evidence>
<evidence type="ECO:0000256" key="7">
    <source>
        <dbReference type="ARBA" id="ARBA00022840"/>
    </source>
</evidence>
<keyword evidence="5 10" id="KW-0819">tRNA processing</keyword>
<comment type="function">
    <text evidence="2 10 12">Catalyzes the transfer of a dimethylallyl group onto the adenine at position 37 in tRNAs that read codons beginning with uridine, leading to the formation of N6-(dimethylallyl)adenosine (i(6)A).</text>
</comment>
<dbReference type="InterPro" id="IPR018022">
    <property type="entry name" value="IPT"/>
</dbReference>
<keyword evidence="7 10" id="KW-0067">ATP-binding</keyword>
<feature type="region of interest" description="Interaction with substrate tRNA" evidence="10">
    <location>
        <begin position="162"/>
        <end position="166"/>
    </location>
</feature>
<comment type="cofactor">
    <cofactor evidence="1 10">
        <name>Mg(2+)</name>
        <dbReference type="ChEBI" id="CHEBI:18420"/>
    </cofactor>
</comment>